<dbReference type="Pfam" id="PF00440">
    <property type="entry name" value="TetR_N"/>
    <property type="match status" value="1"/>
</dbReference>
<evidence type="ECO:0000256" key="1">
    <source>
        <dbReference type="ARBA" id="ARBA00023015"/>
    </source>
</evidence>
<dbReference type="RefSeq" id="WP_343054127.1">
    <property type="nucleotide sequence ID" value="NZ_JACHWU010000006.1"/>
</dbReference>
<name>A0A839S5L7_9PSEU</name>
<keyword evidence="2" id="KW-0238">DNA-binding</keyword>
<keyword evidence="3" id="KW-0804">Transcription</keyword>
<evidence type="ECO:0000256" key="3">
    <source>
        <dbReference type="ARBA" id="ARBA00023163"/>
    </source>
</evidence>
<reference evidence="6 7" key="1">
    <citation type="submission" date="2020-08" db="EMBL/GenBank/DDBJ databases">
        <title>Genomic Encyclopedia of Type Strains, Phase III (KMG-III): the genomes of soil and plant-associated and newly described type strains.</title>
        <authorList>
            <person name="Whitman W."/>
        </authorList>
    </citation>
    <scope>NUCLEOTIDE SEQUENCE [LARGE SCALE GENOMIC DNA]</scope>
    <source>
        <strain evidence="6 7">CECT 8577</strain>
    </source>
</reference>
<proteinExistence type="predicted"/>
<feature type="domain" description="PsrA tetracyclin repressor-like C-terminal" evidence="5">
    <location>
        <begin position="106"/>
        <end position="207"/>
    </location>
</feature>
<protein>
    <submittedName>
        <fullName evidence="6">AcrR family transcriptional regulator</fullName>
    </submittedName>
</protein>
<dbReference type="PANTHER" id="PTHR30055:SF234">
    <property type="entry name" value="HTH-TYPE TRANSCRIPTIONAL REGULATOR BETI"/>
    <property type="match status" value="1"/>
</dbReference>
<evidence type="ECO:0000313" key="7">
    <source>
        <dbReference type="Proteomes" id="UP000550714"/>
    </source>
</evidence>
<evidence type="ECO:0000256" key="2">
    <source>
        <dbReference type="ARBA" id="ARBA00023125"/>
    </source>
</evidence>
<keyword evidence="1" id="KW-0805">Transcription regulation</keyword>
<dbReference type="GO" id="GO:0003700">
    <property type="term" value="F:DNA-binding transcription factor activity"/>
    <property type="evidence" value="ECO:0007669"/>
    <property type="project" value="TreeGrafter"/>
</dbReference>
<dbReference type="SUPFAM" id="SSF46689">
    <property type="entry name" value="Homeodomain-like"/>
    <property type="match status" value="1"/>
</dbReference>
<evidence type="ECO:0000313" key="6">
    <source>
        <dbReference type="EMBL" id="MBB3053008.1"/>
    </source>
</evidence>
<dbReference type="AlphaFoldDB" id="A0A839S5L7"/>
<evidence type="ECO:0000259" key="5">
    <source>
        <dbReference type="Pfam" id="PF17939"/>
    </source>
</evidence>
<dbReference type="PANTHER" id="PTHR30055">
    <property type="entry name" value="HTH-TYPE TRANSCRIPTIONAL REGULATOR RUTR"/>
    <property type="match status" value="1"/>
</dbReference>
<feature type="domain" description="HTH tetR-type" evidence="4">
    <location>
        <begin position="19"/>
        <end position="66"/>
    </location>
</feature>
<keyword evidence="7" id="KW-1185">Reference proteome</keyword>
<dbReference type="Gene3D" id="1.10.357.10">
    <property type="entry name" value="Tetracycline Repressor, domain 2"/>
    <property type="match status" value="1"/>
</dbReference>
<dbReference type="InterPro" id="IPR009057">
    <property type="entry name" value="Homeodomain-like_sf"/>
</dbReference>
<accession>A0A839S5L7</accession>
<sequence>MTDNGVERTSRAAATRQLIIEAAERLFAEHGVTAVSNRQVSEAAGQGNNTAVGYHFGGKADLVRAIARNRHEQVEHLRQEMVEGVRGSTEVRDWVACLVLPTTRHLAASGSPTWYARFAAQAATEPAFAEVISVEAMNSPALNEIRDGLAACLPRLPRSVRQQRAEMARTLMVHTVADRERALADGTEPSAESWEAAAHGLIDALTGLWTAPVTPIDGEGR</sequence>
<gene>
    <name evidence="6" type="ORF">FHS23_004051</name>
</gene>
<dbReference type="Proteomes" id="UP000550714">
    <property type="component" value="Unassembled WGS sequence"/>
</dbReference>
<dbReference type="EMBL" id="JACHWU010000006">
    <property type="protein sequence ID" value="MBB3053008.1"/>
    <property type="molecule type" value="Genomic_DNA"/>
</dbReference>
<organism evidence="6 7">
    <name type="scientific">Prauserella isguenensis</name>
    <dbReference type="NCBI Taxonomy" id="1470180"/>
    <lineage>
        <taxon>Bacteria</taxon>
        <taxon>Bacillati</taxon>
        <taxon>Actinomycetota</taxon>
        <taxon>Actinomycetes</taxon>
        <taxon>Pseudonocardiales</taxon>
        <taxon>Pseudonocardiaceae</taxon>
        <taxon>Prauserella</taxon>
    </lineage>
</organism>
<dbReference type="Pfam" id="PF17939">
    <property type="entry name" value="TetR_C_30"/>
    <property type="match status" value="1"/>
</dbReference>
<dbReference type="InterPro" id="IPR050109">
    <property type="entry name" value="HTH-type_TetR-like_transc_reg"/>
</dbReference>
<dbReference type="GO" id="GO:0000976">
    <property type="term" value="F:transcription cis-regulatory region binding"/>
    <property type="evidence" value="ECO:0007669"/>
    <property type="project" value="TreeGrafter"/>
</dbReference>
<dbReference type="InterPro" id="IPR041586">
    <property type="entry name" value="PsrA_TetR_C"/>
</dbReference>
<comment type="caution">
    <text evidence="6">The sequence shown here is derived from an EMBL/GenBank/DDBJ whole genome shotgun (WGS) entry which is preliminary data.</text>
</comment>
<evidence type="ECO:0000259" key="4">
    <source>
        <dbReference type="Pfam" id="PF00440"/>
    </source>
</evidence>
<dbReference type="InterPro" id="IPR001647">
    <property type="entry name" value="HTH_TetR"/>
</dbReference>